<comment type="caution">
    <text evidence="6">The sequence shown here is derived from an EMBL/GenBank/DDBJ whole genome shotgun (WGS) entry which is preliminary data.</text>
</comment>
<evidence type="ECO:0000256" key="1">
    <source>
        <dbReference type="ARBA" id="ARBA00005179"/>
    </source>
</evidence>
<evidence type="ECO:0000256" key="4">
    <source>
        <dbReference type="ARBA" id="ARBA00038314"/>
    </source>
</evidence>
<reference evidence="6 7" key="1">
    <citation type="journal article" date="2024" name="Front Chem Biol">
        <title>Unveiling the potential of Daldinia eschscholtzii MFLUCC 19-0629 through bioactivity and bioinformatics studies for enhanced sustainable agriculture production.</title>
        <authorList>
            <person name="Brooks S."/>
            <person name="Weaver J.A."/>
            <person name="Klomchit A."/>
            <person name="Alharthi S.A."/>
            <person name="Onlamun T."/>
            <person name="Nurani R."/>
            <person name="Vong T.K."/>
            <person name="Alberti F."/>
            <person name="Greco C."/>
        </authorList>
    </citation>
    <scope>NUCLEOTIDE SEQUENCE [LARGE SCALE GENOMIC DNA]</scope>
    <source>
        <strain evidence="6">MFLUCC 19-0629</strain>
    </source>
</reference>
<keyword evidence="7" id="KW-1185">Reference proteome</keyword>
<dbReference type="PANTHER" id="PTHR35897:SF1">
    <property type="entry name" value="METHYLTRANSFERASE AUSD"/>
    <property type="match status" value="1"/>
</dbReference>
<dbReference type="GO" id="GO:0016740">
    <property type="term" value="F:transferase activity"/>
    <property type="evidence" value="ECO:0007669"/>
    <property type="project" value="UniProtKB-KW"/>
</dbReference>
<dbReference type="EMBL" id="JBANMG010000007">
    <property type="protein sequence ID" value="KAK6951376.1"/>
    <property type="molecule type" value="Genomic_DNA"/>
</dbReference>
<feature type="compositionally biased region" description="Basic and acidic residues" evidence="5">
    <location>
        <begin position="13"/>
        <end position="26"/>
    </location>
</feature>
<evidence type="ECO:0000256" key="5">
    <source>
        <dbReference type="SAM" id="MobiDB-lite"/>
    </source>
</evidence>
<evidence type="ECO:0000256" key="3">
    <source>
        <dbReference type="ARBA" id="ARBA00022691"/>
    </source>
</evidence>
<dbReference type="InterPro" id="IPR051654">
    <property type="entry name" value="Meroterpenoid_MTases"/>
</dbReference>
<keyword evidence="2" id="KW-0808">Transferase</keyword>
<protein>
    <submittedName>
        <fullName evidence="6">Uncharacterized protein</fullName>
    </submittedName>
</protein>
<evidence type="ECO:0000313" key="7">
    <source>
        <dbReference type="Proteomes" id="UP001369815"/>
    </source>
</evidence>
<sequence length="304" mass="34883">MASINTTGNLGKWGKETEKQLGADDGGAWEKDMHTDVIPWQNNRFRELLENYSKIPPNEVEAEIFRIRDKAWEVVKYPCIGSFTYLHLLQFGDSQPEMQKATERLKAPGSQDTFLEIGGFICQTIRWLAYAGVDSKRLYGTDLHAEFLELGYEQFRDRETLNATLVAGDMLLSDEEYAASPLARLFNGKMSIVHASNFFHLFSWESQLIICERIVRFFRSDLSADNPAVLFGRHIGSEKPGEVEKFKVFMHDQTTFQSLWDEVGKRTGTSWKVNMEFLPLPRPKPNIFGEHARTVRYVVTQIVS</sequence>
<evidence type="ECO:0000313" key="6">
    <source>
        <dbReference type="EMBL" id="KAK6951376.1"/>
    </source>
</evidence>
<dbReference type="PANTHER" id="PTHR35897">
    <property type="entry name" value="METHYLTRANSFERASE AUSD"/>
    <property type="match status" value="1"/>
</dbReference>
<organism evidence="6 7">
    <name type="scientific">Daldinia eschscholtzii</name>
    <dbReference type="NCBI Taxonomy" id="292717"/>
    <lineage>
        <taxon>Eukaryota</taxon>
        <taxon>Fungi</taxon>
        <taxon>Dikarya</taxon>
        <taxon>Ascomycota</taxon>
        <taxon>Pezizomycotina</taxon>
        <taxon>Sordariomycetes</taxon>
        <taxon>Xylariomycetidae</taxon>
        <taxon>Xylariales</taxon>
        <taxon>Hypoxylaceae</taxon>
        <taxon>Daldinia</taxon>
    </lineage>
</organism>
<gene>
    <name evidence="6" type="ORF">Daesc_007911</name>
</gene>
<keyword evidence="3" id="KW-0949">S-adenosyl-L-methionine</keyword>
<evidence type="ECO:0000256" key="2">
    <source>
        <dbReference type="ARBA" id="ARBA00022679"/>
    </source>
</evidence>
<dbReference type="Proteomes" id="UP001369815">
    <property type="component" value="Unassembled WGS sequence"/>
</dbReference>
<accession>A0AAX6MG00</accession>
<name>A0AAX6MG00_9PEZI</name>
<dbReference type="SUPFAM" id="SSF53335">
    <property type="entry name" value="S-adenosyl-L-methionine-dependent methyltransferases"/>
    <property type="match status" value="1"/>
</dbReference>
<dbReference type="InterPro" id="IPR029063">
    <property type="entry name" value="SAM-dependent_MTases_sf"/>
</dbReference>
<proteinExistence type="inferred from homology"/>
<dbReference type="Gene3D" id="3.40.50.150">
    <property type="entry name" value="Vaccinia Virus protein VP39"/>
    <property type="match status" value="1"/>
</dbReference>
<comment type="similarity">
    <text evidence="4">Belongs to the class I-like SAM-binding methyltransferase superfamily.</text>
</comment>
<dbReference type="AlphaFoldDB" id="A0AAX6MG00"/>
<comment type="pathway">
    <text evidence="1">Secondary metabolite biosynthesis.</text>
</comment>
<feature type="region of interest" description="Disordered" evidence="5">
    <location>
        <begin position="1"/>
        <end position="26"/>
    </location>
</feature>